<feature type="domain" description="EF-hand" evidence="4">
    <location>
        <begin position="154"/>
        <end position="191"/>
    </location>
</feature>
<dbReference type="InterPro" id="IPR018247">
    <property type="entry name" value="EF_Hand_1_Ca_BS"/>
</dbReference>
<dbReference type="InterPro" id="IPR051581">
    <property type="entry name" value="Ca-bind"/>
</dbReference>
<keyword evidence="2" id="KW-0677">Repeat</keyword>
<dbReference type="Ensembl" id="ENSDCDT00010043827.1">
    <property type="protein sequence ID" value="ENSDCDP00010035108.1"/>
    <property type="gene ID" value="ENSDCDG00010022669.1"/>
</dbReference>
<dbReference type="SUPFAM" id="SSF47473">
    <property type="entry name" value="EF-hand"/>
    <property type="match status" value="1"/>
</dbReference>
<dbReference type="PROSITE" id="PS00018">
    <property type="entry name" value="EF_HAND_1"/>
    <property type="match status" value="2"/>
</dbReference>
<evidence type="ECO:0000256" key="2">
    <source>
        <dbReference type="ARBA" id="ARBA00022737"/>
    </source>
</evidence>
<feature type="domain" description="EF-hand" evidence="4">
    <location>
        <begin position="75"/>
        <end position="110"/>
    </location>
</feature>
<dbReference type="GO" id="GO:0005509">
    <property type="term" value="F:calcium ion binding"/>
    <property type="evidence" value="ECO:0007669"/>
    <property type="project" value="InterPro"/>
</dbReference>
<organism evidence="5 6">
    <name type="scientific">Denticeps clupeoides</name>
    <name type="common">denticle herring</name>
    <dbReference type="NCBI Taxonomy" id="299321"/>
    <lineage>
        <taxon>Eukaryota</taxon>
        <taxon>Metazoa</taxon>
        <taxon>Chordata</taxon>
        <taxon>Craniata</taxon>
        <taxon>Vertebrata</taxon>
        <taxon>Euteleostomi</taxon>
        <taxon>Actinopterygii</taxon>
        <taxon>Neopterygii</taxon>
        <taxon>Teleostei</taxon>
        <taxon>Clupei</taxon>
        <taxon>Clupeiformes</taxon>
        <taxon>Denticipitoidei</taxon>
        <taxon>Denticipitidae</taxon>
        <taxon>Denticeps</taxon>
    </lineage>
</organism>
<evidence type="ECO:0000313" key="5">
    <source>
        <dbReference type="Ensembl" id="ENSDCDP00010035108.1"/>
    </source>
</evidence>
<sequence>MAGTARHDREMATNAKRQLAACSDPVERLRLQCLARGSSGIKGLGRLFRIMDDDNNRTLDMKEFLKGLNDYGVLMEKDEAIGLFQQFDRDGSGQIDFDEFLITLRPPMSSARKEVIMEAFRKLDRTGDGVITIEDLQGVYNAKHHPKYQNGEWTEEQVFRKFLDSFDSPYDKDGKVTKEEFMNYYAGVSASIDSDIYFIIMMKNAWKLN</sequence>
<dbReference type="GeneTree" id="ENSGT00940000156466"/>
<protein>
    <recommendedName>
        <fullName evidence="4">EF-hand domain-containing protein</fullName>
    </recommendedName>
</protein>
<name>A0AAY4CPR8_9TELE</name>
<dbReference type="PANTHER" id="PTHR34524">
    <property type="entry name" value="CALCYPHOSIN"/>
    <property type="match status" value="1"/>
</dbReference>
<accession>A0AAY4CPR8</accession>
<keyword evidence="6" id="KW-1185">Reference proteome</keyword>
<dbReference type="Proteomes" id="UP000694580">
    <property type="component" value="Chromosome 3"/>
</dbReference>
<dbReference type="AlphaFoldDB" id="A0AAY4CPR8"/>
<dbReference type="RefSeq" id="XP_028829705.1">
    <property type="nucleotide sequence ID" value="XM_028973872.1"/>
</dbReference>
<dbReference type="Gene3D" id="1.10.238.10">
    <property type="entry name" value="EF-hand"/>
    <property type="match status" value="2"/>
</dbReference>
<evidence type="ECO:0000259" key="4">
    <source>
        <dbReference type="PROSITE" id="PS50222"/>
    </source>
</evidence>
<feature type="domain" description="EF-hand" evidence="4">
    <location>
        <begin position="39"/>
        <end position="74"/>
    </location>
</feature>
<dbReference type="SMART" id="SM00054">
    <property type="entry name" value="EFh"/>
    <property type="match status" value="4"/>
</dbReference>
<reference evidence="5 6" key="1">
    <citation type="submission" date="2020-06" db="EMBL/GenBank/DDBJ databases">
        <authorList>
            <consortium name="Wellcome Sanger Institute Data Sharing"/>
        </authorList>
    </citation>
    <scope>NUCLEOTIDE SEQUENCE [LARGE SCALE GENOMIC DNA]</scope>
</reference>
<gene>
    <name evidence="5" type="primary">capslb</name>
</gene>
<dbReference type="InterPro" id="IPR002048">
    <property type="entry name" value="EF_hand_dom"/>
</dbReference>
<reference evidence="5" key="2">
    <citation type="submission" date="2025-08" db="UniProtKB">
        <authorList>
            <consortium name="Ensembl"/>
        </authorList>
    </citation>
    <scope>IDENTIFICATION</scope>
</reference>
<evidence type="ECO:0000256" key="3">
    <source>
        <dbReference type="ARBA" id="ARBA00022837"/>
    </source>
</evidence>
<keyword evidence="1" id="KW-0479">Metal-binding</keyword>
<dbReference type="RefSeq" id="XP_028829707.1">
    <property type="nucleotide sequence ID" value="XM_028973874.1"/>
</dbReference>
<dbReference type="PANTHER" id="PTHR34524:SF6">
    <property type="entry name" value="CALCYPHOSINE LIKE"/>
    <property type="match status" value="1"/>
</dbReference>
<proteinExistence type="predicted"/>
<dbReference type="GeneID" id="114786624"/>
<dbReference type="Pfam" id="PF13499">
    <property type="entry name" value="EF-hand_7"/>
    <property type="match status" value="2"/>
</dbReference>
<evidence type="ECO:0000313" key="6">
    <source>
        <dbReference type="Proteomes" id="UP000694580"/>
    </source>
</evidence>
<dbReference type="InterPro" id="IPR011992">
    <property type="entry name" value="EF-hand-dom_pair"/>
</dbReference>
<reference evidence="5" key="3">
    <citation type="submission" date="2025-09" db="UniProtKB">
        <authorList>
            <consortium name="Ensembl"/>
        </authorList>
    </citation>
    <scope>IDENTIFICATION</scope>
</reference>
<keyword evidence="3" id="KW-0106">Calcium</keyword>
<feature type="domain" description="EF-hand" evidence="4">
    <location>
        <begin position="111"/>
        <end position="146"/>
    </location>
</feature>
<dbReference type="PROSITE" id="PS50222">
    <property type="entry name" value="EF_HAND_2"/>
    <property type="match status" value="4"/>
</dbReference>
<evidence type="ECO:0000256" key="1">
    <source>
        <dbReference type="ARBA" id="ARBA00022723"/>
    </source>
</evidence>